<dbReference type="Proteomes" id="UP000178606">
    <property type="component" value="Unassembled WGS sequence"/>
</dbReference>
<dbReference type="InterPro" id="IPR002328">
    <property type="entry name" value="ADH_Zn_CS"/>
</dbReference>
<keyword evidence="2 4" id="KW-0862">Zinc</keyword>
<protein>
    <recommendedName>
        <fullName evidence="5">Enoyl reductase (ER) domain-containing protein</fullName>
    </recommendedName>
</protein>
<dbReference type="GO" id="GO:0008270">
    <property type="term" value="F:zinc ion binding"/>
    <property type="evidence" value="ECO:0007669"/>
    <property type="project" value="InterPro"/>
</dbReference>
<sequence length="340" mass="36527">MKGVVLLGERESCVREFPDPEPGPGEVRVRMKASGICGSDLHIYHITKEQAQKRGNRIPGHEPCGVVDRVGSGVKKVKEGDRATVYHYLGCGHCPQCASGNLMWCRETRGYGGPVDGSHADFVIADERNCVPLPGALSFVDGAFIACPGGTAYSSMRKLDVRQGDAVAIFGLGPVGLSGLILAKAMGAKVIGLDVIDERLELARRLGADAVINPQREDAVQAVREFTGGEGAGLAFEASGSAKGREDLVNGLRRGGRAVFVGAGNNEKVINPGLLIGKQLTLMGSFVLPLWMTWELVNFLDMRKLSFEKAVTHRFSIEEAPQAYKTFDGGRTGKVIFEWD</sequence>
<evidence type="ECO:0000256" key="4">
    <source>
        <dbReference type="RuleBase" id="RU361277"/>
    </source>
</evidence>
<dbReference type="Gene3D" id="3.90.180.10">
    <property type="entry name" value="Medium-chain alcohol dehydrogenases, catalytic domain"/>
    <property type="match status" value="1"/>
</dbReference>
<name>A0A1F6CWX3_HANXR</name>
<dbReference type="Gene3D" id="3.40.50.720">
    <property type="entry name" value="NAD(P)-binding Rossmann-like Domain"/>
    <property type="match status" value="1"/>
</dbReference>
<evidence type="ECO:0000259" key="5">
    <source>
        <dbReference type="SMART" id="SM00829"/>
    </source>
</evidence>
<dbReference type="AlphaFoldDB" id="A0A1F6CWX3"/>
<dbReference type="SMART" id="SM00829">
    <property type="entry name" value="PKS_ER"/>
    <property type="match status" value="1"/>
</dbReference>
<evidence type="ECO:0000313" key="7">
    <source>
        <dbReference type="Proteomes" id="UP000178606"/>
    </source>
</evidence>
<dbReference type="GO" id="GO:0016491">
    <property type="term" value="F:oxidoreductase activity"/>
    <property type="evidence" value="ECO:0007669"/>
    <property type="project" value="UniProtKB-KW"/>
</dbReference>
<dbReference type="SUPFAM" id="SSF50129">
    <property type="entry name" value="GroES-like"/>
    <property type="match status" value="1"/>
</dbReference>
<feature type="domain" description="Enoyl reductase (ER)" evidence="5">
    <location>
        <begin position="8"/>
        <end position="337"/>
    </location>
</feature>
<organism evidence="6 7">
    <name type="scientific">Handelsmanbacteria sp. (strain RIFCSPLOWO2_12_FULL_64_10)</name>
    <dbReference type="NCBI Taxonomy" id="1817868"/>
    <lineage>
        <taxon>Bacteria</taxon>
        <taxon>Candidatus Handelsmaniibacteriota</taxon>
    </lineage>
</organism>
<accession>A0A1F6CWX3</accession>
<keyword evidence="1 4" id="KW-0479">Metal-binding</keyword>
<comment type="cofactor">
    <cofactor evidence="4">
        <name>Zn(2+)</name>
        <dbReference type="ChEBI" id="CHEBI:29105"/>
    </cofactor>
</comment>
<evidence type="ECO:0000256" key="2">
    <source>
        <dbReference type="ARBA" id="ARBA00022833"/>
    </source>
</evidence>
<dbReference type="SUPFAM" id="SSF51735">
    <property type="entry name" value="NAD(P)-binding Rossmann-fold domains"/>
    <property type="match status" value="1"/>
</dbReference>
<evidence type="ECO:0000313" key="6">
    <source>
        <dbReference type="EMBL" id="OGG53597.1"/>
    </source>
</evidence>
<gene>
    <name evidence="6" type="ORF">A3F84_02760</name>
</gene>
<dbReference type="Pfam" id="PF00107">
    <property type="entry name" value="ADH_zinc_N"/>
    <property type="match status" value="1"/>
</dbReference>
<keyword evidence="3" id="KW-0560">Oxidoreductase</keyword>
<evidence type="ECO:0000256" key="1">
    <source>
        <dbReference type="ARBA" id="ARBA00022723"/>
    </source>
</evidence>
<dbReference type="Pfam" id="PF08240">
    <property type="entry name" value="ADH_N"/>
    <property type="match status" value="1"/>
</dbReference>
<dbReference type="InterPro" id="IPR013149">
    <property type="entry name" value="ADH-like_C"/>
</dbReference>
<dbReference type="InterPro" id="IPR013154">
    <property type="entry name" value="ADH-like_N"/>
</dbReference>
<dbReference type="PROSITE" id="PS00059">
    <property type="entry name" value="ADH_ZINC"/>
    <property type="match status" value="1"/>
</dbReference>
<reference evidence="6 7" key="1">
    <citation type="journal article" date="2016" name="Nat. Commun.">
        <title>Thousands of microbial genomes shed light on interconnected biogeochemical processes in an aquifer system.</title>
        <authorList>
            <person name="Anantharaman K."/>
            <person name="Brown C.T."/>
            <person name="Hug L.A."/>
            <person name="Sharon I."/>
            <person name="Castelle C.J."/>
            <person name="Probst A.J."/>
            <person name="Thomas B.C."/>
            <person name="Singh A."/>
            <person name="Wilkins M.J."/>
            <person name="Karaoz U."/>
            <person name="Brodie E.L."/>
            <person name="Williams K.H."/>
            <person name="Hubbard S.S."/>
            <person name="Banfield J.F."/>
        </authorList>
    </citation>
    <scope>NUCLEOTIDE SEQUENCE [LARGE SCALE GENOMIC DNA]</scope>
    <source>
        <strain evidence="7">RIFCSPLOWO2_12_FULL_64_10</strain>
    </source>
</reference>
<dbReference type="InterPro" id="IPR020843">
    <property type="entry name" value="ER"/>
</dbReference>
<dbReference type="InterPro" id="IPR036291">
    <property type="entry name" value="NAD(P)-bd_dom_sf"/>
</dbReference>
<dbReference type="EMBL" id="MFKF01000118">
    <property type="protein sequence ID" value="OGG53597.1"/>
    <property type="molecule type" value="Genomic_DNA"/>
</dbReference>
<dbReference type="InterPro" id="IPR011032">
    <property type="entry name" value="GroES-like_sf"/>
</dbReference>
<dbReference type="PANTHER" id="PTHR43401">
    <property type="entry name" value="L-THREONINE 3-DEHYDROGENASE"/>
    <property type="match status" value="1"/>
</dbReference>
<comment type="caution">
    <text evidence="6">The sequence shown here is derived from an EMBL/GenBank/DDBJ whole genome shotgun (WGS) entry which is preliminary data.</text>
</comment>
<dbReference type="InterPro" id="IPR050129">
    <property type="entry name" value="Zn_alcohol_dh"/>
</dbReference>
<dbReference type="PANTHER" id="PTHR43401:SF2">
    <property type="entry name" value="L-THREONINE 3-DEHYDROGENASE"/>
    <property type="match status" value="1"/>
</dbReference>
<comment type="similarity">
    <text evidence="4">Belongs to the zinc-containing alcohol dehydrogenase family.</text>
</comment>
<proteinExistence type="inferred from homology"/>
<evidence type="ECO:0000256" key="3">
    <source>
        <dbReference type="ARBA" id="ARBA00023002"/>
    </source>
</evidence>